<comment type="caution">
    <text evidence="1">The sequence shown here is derived from an EMBL/GenBank/DDBJ whole genome shotgun (WGS) entry which is preliminary data.</text>
</comment>
<proteinExistence type="predicted"/>
<accession>A0ABW8L4K1</accession>
<name>A0ABW8L4K1_9GAMM</name>
<reference evidence="1 2" key="1">
    <citation type="submission" date="2024-11" db="EMBL/GenBank/DDBJ databases">
        <title>The Natural Products Discovery Center: Release of the First 8490 Sequenced Strains for Exploring Actinobacteria Biosynthetic Diversity.</title>
        <authorList>
            <person name="Kalkreuter E."/>
            <person name="Kautsar S.A."/>
            <person name="Yang D."/>
            <person name="Bader C.D."/>
            <person name="Teijaro C.N."/>
            <person name="Fluegel L."/>
            <person name="Davis C.M."/>
            <person name="Simpson J.R."/>
            <person name="Lauterbach L."/>
            <person name="Steele A.D."/>
            <person name="Gui C."/>
            <person name="Meng S."/>
            <person name="Li G."/>
            <person name="Viehrig K."/>
            <person name="Ye F."/>
            <person name="Su P."/>
            <person name="Kiefer A.F."/>
            <person name="Nichols A."/>
            <person name="Cepeda A.J."/>
            <person name="Yan W."/>
            <person name="Fan B."/>
            <person name="Jiang Y."/>
            <person name="Adhikari A."/>
            <person name="Zheng C.-J."/>
            <person name="Schuster L."/>
            <person name="Cowan T.M."/>
            <person name="Smanski M.J."/>
            <person name="Chevrette M.G."/>
            <person name="De Carvalho L.P.S."/>
            <person name="Shen B."/>
        </authorList>
    </citation>
    <scope>NUCLEOTIDE SEQUENCE [LARGE SCALE GENOMIC DNA]</scope>
    <source>
        <strain evidence="1 2">NPDC077433</strain>
    </source>
</reference>
<dbReference type="RefSeq" id="WP_404671676.1">
    <property type="nucleotide sequence ID" value="NZ_JBJDPD010000001.1"/>
</dbReference>
<protein>
    <submittedName>
        <fullName evidence="1">Uncharacterized protein</fullName>
    </submittedName>
</protein>
<evidence type="ECO:0000313" key="1">
    <source>
        <dbReference type="EMBL" id="MFK3999831.1"/>
    </source>
</evidence>
<evidence type="ECO:0000313" key="2">
    <source>
        <dbReference type="Proteomes" id="UP001620234"/>
    </source>
</evidence>
<sequence length="100" mass="11267">MKITKLDNFGEGFTVTPRKPHKSDAPLGTPLTHTERAMRVTDVVKSRLERYGICHAAIFKGKARRNALNQMWRLNSTGAMQLERVADKSGNIVAYKVIKQ</sequence>
<dbReference type="Proteomes" id="UP001620234">
    <property type="component" value="Unassembled WGS sequence"/>
</dbReference>
<dbReference type="EMBL" id="JBJDPD010000001">
    <property type="protein sequence ID" value="MFK3999831.1"/>
    <property type="molecule type" value="Genomic_DNA"/>
</dbReference>
<organism evidence="1 2">
    <name type="scientific">Psychrobacter namhaensis</name>
    <dbReference type="NCBI Taxonomy" id="292734"/>
    <lineage>
        <taxon>Bacteria</taxon>
        <taxon>Pseudomonadati</taxon>
        <taxon>Pseudomonadota</taxon>
        <taxon>Gammaproteobacteria</taxon>
        <taxon>Moraxellales</taxon>
        <taxon>Moraxellaceae</taxon>
        <taxon>Psychrobacter</taxon>
    </lineage>
</organism>
<keyword evidence="2" id="KW-1185">Reference proteome</keyword>
<gene>
    <name evidence="1" type="ORF">ACI2I3_00590</name>
</gene>